<dbReference type="EMBL" id="RSED01000002">
    <property type="protein sequence ID" value="RRS05890.1"/>
    <property type="molecule type" value="Genomic_DNA"/>
</dbReference>
<evidence type="ECO:0000313" key="10">
    <source>
        <dbReference type="EMBL" id="RRS05890.1"/>
    </source>
</evidence>
<evidence type="ECO:0000256" key="6">
    <source>
        <dbReference type="ARBA" id="ARBA00023152"/>
    </source>
</evidence>
<name>A0A426VGN8_9BURK</name>
<comment type="similarity">
    <text evidence="3 8 9">Belongs to the triosephosphate isomerase family.</text>
</comment>
<proteinExistence type="inferred from homology"/>
<dbReference type="InterPro" id="IPR000652">
    <property type="entry name" value="Triosephosphate_isomerase"/>
</dbReference>
<feature type="binding site" evidence="8">
    <location>
        <position position="214"/>
    </location>
    <ligand>
        <name>substrate</name>
    </ligand>
</feature>
<comment type="catalytic activity">
    <reaction evidence="8 9">
        <text>D-glyceraldehyde 3-phosphate = dihydroxyacetone phosphate</text>
        <dbReference type="Rhea" id="RHEA:18585"/>
        <dbReference type="ChEBI" id="CHEBI:57642"/>
        <dbReference type="ChEBI" id="CHEBI:59776"/>
        <dbReference type="EC" id="5.3.1.1"/>
    </reaction>
</comment>
<feature type="active site" description="Proton acceptor" evidence="8">
    <location>
        <position position="170"/>
    </location>
</feature>
<protein>
    <recommendedName>
        <fullName evidence="8 9">Triosephosphate isomerase</fullName>
        <shortName evidence="8">TIM</shortName>
        <shortName evidence="8">TPI</shortName>
        <ecNumber evidence="8 9">5.3.1.1</ecNumber>
    </recommendedName>
    <alternativeName>
        <fullName evidence="8">Triose-phosphate isomerase</fullName>
    </alternativeName>
</protein>
<reference evidence="10 11" key="1">
    <citation type="submission" date="2018-12" db="EMBL/GenBank/DDBJ databases">
        <title>The whole draft genome of Aquabacterium sp. SJQ9.</title>
        <authorList>
            <person name="Sun L."/>
            <person name="Gao X."/>
            <person name="Chen W."/>
            <person name="Huang K."/>
        </authorList>
    </citation>
    <scope>NUCLEOTIDE SEQUENCE [LARGE SCALE GENOMIC DNA]</scope>
    <source>
        <strain evidence="10 11">SJQ9</strain>
    </source>
</reference>
<dbReference type="Proteomes" id="UP000269265">
    <property type="component" value="Unassembled WGS sequence"/>
</dbReference>
<sequence>MSGAKKLVVGNWKLQGSRSANAELLQGLLAADLSASAPRADVAVCPPFVYLAEVVSALQGSAIAVGSQDVSAQGQGAFTGEVSAAMVRELGARYAIVGHSERRSYHGESDQLVADKAKAALSHGLVPIVCVGETLAERESGETEAVVGRQLQAVIDTLGADLARVVVAYEPVWAIGTGKTASPEQAQAVHAFLRARLTAAQADAARVPLLYGGSVKPDNAAELFAQSDIDGGLIGGASLKAADFAAIARAA</sequence>
<dbReference type="GO" id="GO:0006094">
    <property type="term" value="P:gluconeogenesis"/>
    <property type="evidence" value="ECO:0007669"/>
    <property type="project" value="UniProtKB-UniRule"/>
</dbReference>
<comment type="pathway">
    <text evidence="2">Carbohydrate metabolism; erythritol degradation.</text>
</comment>
<keyword evidence="11" id="KW-1185">Reference proteome</keyword>
<evidence type="ECO:0000256" key="3">
    <source>
        <dbReference type="ARBA" id="ARBA00007422"/>
    </source>
</evidence>
<dbReference type="UniPathway" id="UPA00109">
    <property type="reaction ID" value="UER00189"/>
</dbReference>
<dbReference type="RefSeq" id="WP_125241797.1">
    <property type="nucleotide sequence ID" value="NZ_RSED01000002.1"/>
</dbReference>
<dbReference type="HAMAP" id="MF_00147_B">
    <property type="entry name" value="TIM_B"/>
    <property type="match status" value="1"/>
</dbReference>
<evidence type="ECO:0000313" key="11">
    <source>
        <dbReference type="Proteomes" id="UP000269265"/>
    </source>
</evidence>
<comment type="caution">
    <text evidence="10">The sequence shown here is derived from an EMBL/GenBank/DDBJ whole genome shotgun (WGS) entry which is preliminary data.</text>
</comment>
<dbReference type="GO" id="GO:0005829">
    <property type="term" value="C:cytosol"/>
    <property type="evidence" value="ECO:0007669"/>
    <property type="project" value="TreeGrafter"/>
</dbReference>
<dbReference type="NCBIfam" id="TIGR00419">
    <property type="entry name" value="tim"/>
    <property type="match status" value="1"/>
</dbReference>
<evidence type="ECO:0000256" key="5">
    <source>
        <dbReference type="ARBA" id="ARBA00022490"/>
    </source>
</evidence>
<keyword evidence="6 8" id="KW-0324">Glycolysis</keyword>
<keyword evidence="7 8" id="KW-0413">Isomerase</keyword>
<evidence type="ECO:0000256" key="1">
    <source>
        <dbReference type="ARBA" id="ARBA00004680"/>
    </source>
</evidence>
<evidence type="ECO:0000256" key="7">
    <source>
        <dbReference type="ARBA" id="ARBA00023235"/>
    </source>
</evidence>
<dbReference type="PANTHER" id="PTHR21139:SF42">
    <property type="entry name" value="TRIOSEPHOSPHATE ISOMERASE"/>
    <property type="match status" value="1"/>
</dbReference>
<comment type="subcellular location">
    <subcellularLocation>
        <location evidence="8 9">Cytoplasm</location>
    </subcellularLocation>
</comment>
<dbReference type="OrthoDB" id="9809429at2"/>
<dbReference type="UniPathway" id="UPA00138"/>
<feature type="binding site" evidence="8">
    <location>
        <begin position="11"/>
        <end position="13"/>
    </location>
    <ligand>
        <name>substrate</name>
    </ligand>
</feature>
<organism evidence="10 11">
    <name type="scientific">Aquabacterium soli</name>
    <dbReference type="NCBI Taxonomy" id="2493092"/>
    <lineage>
        <taxon>Bacteria</taxon>
        <taxon>Pseudomonadati</taxon>
        <taxon>Pseudomonadota</taxon>
        <taxon>Betaproteobacteria</taxon>
        <taxon>Burkholderiales</taxon>
        <taxon>Aquabacterium</taxon>
    </lineage>
</organism>
<evidence type="ECO:0000256" key="8">
    <source>
        <dbReference type="HAMAP-Rule" id="MF_00147"/>
    </source>
</evidence>
<dbReference type="PANTHER" id="PTHR21139">
    <property type="entry name" value="TRIOSEPHOSPHATE ISOMERASE"/>
    <property type="match status" value="1"/>
</dbReference>
<comment type="pathway">
    <text evidence="8 9">Carbohydrate biosynthesis; gluconeogenesis.</text>
</comment>
<dbReference type="InterPro" id="IPR022896">
    <property type="entry name" value="TrioseP_Isoase_bac/euk"/>
</dbReference>
<dbReference type="AlphaFoldDB" id="A0A426VGN8"/>
<comment type="function">
    <text evidence="8">Involved in the gluconeogenesis. Catalyzes stereospecifically the conversion of dihydroxyacetone phosphate (DHAP) to D-glyceraldehyde-3-phosphate (G3P).</text>
</comment>
<dbReference type="Gene3D" id="3.20.20.70">
    <property type="entry name" value="Aldolase class I"/>
    <property type="match status" value="1"/>
</dbReference>
<dbReference type="InterPro" id="IPR020861">
    <property type="entry name" value="Triosephosphate_isomerase_AS"/>
</dbReference>
<dbReference type="GO" id="GO:0004807">
    <property type="term" value="F:triose-phosphate isomerase activity"/>
    <property type="evidence" value="ECO:0007669"/>
    <property type="project" value="UniProtKB-UniRule"/>
</dbReference>
<feature type="active site" description="Electrophile" evidence="8">
    <location>
        <position position="99"/>
    </location>
</feature>
<dbReference type="CDD" id="cd00311">
    <property type="entry name" value="TIM"/>
    <property type="match status" value="1"/>
</dbReference>
<evidence type="ECO:0000256" key="9">
    <source>
        <dbReference type="RuleBase" id="RU363013"/>
    </source>
</evidence>
<evidence type="ECO:0000256" key="4">
    <source>
        <dbReference type="ARBA" id="ARBA00022432"/>
    </source>
</evidence>
<feature type="binding site" evidence="8">
    <location>
        <begin position="235"/>
        <end position="236"/>
    </location>
    <ligand>
        <name>substrate</name>
    </ligand>
</feature>
<dbReference type="GO" id="GO:0019563">
    <property type="term" value="P:glycerol catabolic process"/>
    <property type="evidence" value="ECO:0007669"/>
    <property type="project" value="TreeGrafter"/>
</dbReference>
<gene>
    <name evidence="8" type="primary">tpiA</name>
    <name evidence="10" type="ORF">EIP75_03250</name>
</gene>
<dbReference type="Pfam" id="PF00121">
    <property type="entry name" value="TIM"/>
    <property type="match status" value="1"/>
</dbReference>
<comment type="pathway">
    <text evidence="1 8 9">Carbohydrate degradation; glycolysis; D-glyceraldehyde 3-phosphate from glycerone phosphate: step 1/1.</text>
</comment>
<dbReference type="GO" id="GO:0006096">
    <property type="term" value="P:glycolytic process"/>
    <property type="evidence" value="ECO:0007669"/>
    <property type="project" value="UniProtKB-UniRule"/>
</dbReference>
<keyword evidence="5 8" id="KW-0963">Cytoplasm</keyword>
<dbReference type="EC" id="5.3.1.1" evidence="8 9"/>
<dbReference type="PROSITE" id="PS51440">
    <property type="entry name" value="TIM_2"/>
    <property type="match status" value="1"/>
</dbReference>
<comment type="subunit">
    <text evidence="8 9">Homodimer.</text>
</comment>
<dbReference type="InterPro" id="IPR013785">
    <property type="entry name" value="Aldolase_TIM"/>
</dbReference>
<dbReference type="PROSITE" id="PS00171">
    <property type="entry name" value="TIM_1"/>
    <property type="match status" value="1"/>
</dbReference>
<dbReference type="SUPFAM" id="SSF51351">
    <property type="entry name" value="Triosephosphate isomerase (TIM)"/>
    <property type="match status" value="1"/>
</dbReference>
<keyword evidence="4 8" id="KW-0312">Gluconeogenesis</keyword>
<dbReference type="FunFam" id="3.20.20.70:FF:000016">
    <property type="entry name" value="Triosephosphate isomerase"/>
    <property type="match status" value="1"/>
</dbReference>
<accession>A0A426VGN8</accession>
<dbReference type="InterPro" id="IPR035990">
    <property type="entry name" value="TIM_sf"/>
</dbReference>
<dbReference type="GO" id="GO:0046166">
    <property type="term" value="P:glyceraldehyde-3-phosphate biosynthetic process"/>
    <property type="evidence" value="ECO:0007669"/>
    <property type="project" value="TreeGrafter"/>
</dbReference>
<evidence type="ECO:0000256" key="2">
    <source>
        <dbReference type="ARBA" id="ARBA00004939"/>
    </source>
</evidence>
<feature type="binding site" evidence="8">
    <location>
        <position position="176"/>
    </location>
    <ligand>
        <name>substrate</name>
    </ligand>
</feature>